<feature type="region of interest" description="Disordered" evidence="1">
    <location>
        <begin position="1"/>
        <end position="22"/>
    </location>
</feature>
<dbReference type="PANTHER" id="PTHR36221">
    <property type="entry name" value="DUF742 DOMAIN-CONTAINING PROTEIN"/>
    <property type="match status" value="1"/>
</dbReference>
<gene>
    <name evidence="2" type="ORF">CLV40_14714</name>
</gene>
<organism evidence="2 3">
    <name type="scientific">Actinokineospora auranticolor</name>
    <dbReference type="NCBI Taxonomy" id="155976"/>
    <lineage>
        <taxon>Bacteria</taxon>
        <taxon>Bacillati</taxon>
        <taxon>Actinomycetota</taxon>
        <taxon>Actinomycetes</taxon>
        <taxon>Pseudonocardiales</taxon>
        <taxon>Pseudonocardiaceae</taxon>
        <taxon>Actinokineospora</taxon>
    </lineage>
</organism>
<evidence type="ECO:0000313" key="2">
    <source>
        <dbReference type="EMBL" id="PPK60829.1"/>
    </source>
</evidence>
<evidence type="ECO:0000313" key="3">
    <source>
        <dbReference type="Proteomes" id="UP000239203"/>
    </source>
</evidence>
<dbReference type="AlphaFoldDB" id="A0A2S6GBQ7"/>
<evidence type="ECO:0000256" key="1">
    <source>
        <dbReference type="SAM" id="MobiDB-lite"/>
    </source>
</evidence>
<reference evidence="2 3" key="1">
    <citation type="submission" date="2018-02" db="EMBL/GenBank/DDBJ databases">
        <title>Genomic Encyclopedia of Archaeal and Bacterial Type Strains, Phase II (KMG-II): from individual species to whole genera.</title>
        <authorList>
            <person name="Goeker M."/>
        </authorList>
    </citation>
    <scope>NUCLEOTIDE SEQUENCE [LARGE SCALE GENOMIC DNA]</scope>
    <source>
        <strain evidence="2 3">YU 961-1</strain>
    </source>
</reference>
<dbReference type="InterPro" id="IPR007995">
    <property type="entry name" value="DUF742"/>
</dbReference>
<dbReference type="EMBL" id="PTIX01000047">
    <property type="protein sequence ID" value="PPK60829.1"/>
    <property type="molecule type" value="Genomic_DNA"/>
</dbReference>
<sequence>MYSDDMSAAGGRRGRAAEAGTRFDIPFDEDDVLFPADTPTDVGLVGVRPPRPYPFDDPLPHAEASGYFRSAVDLFGPAEAHSATVEVEPVPEPSPPVERLTDEQWLNRPESHALVRPYALTRGRTHVRGDLAVETLVSTVDATAARSWEHRVVTDLCARPRSVAEVAALIPVPLGVARVLISDLADAGALLVHAVVEGAPDVAFMSRVLTGLRNL</sequence>
<keyword evidence="3" id="KW-1185">Reference proteome</keyword>
<accession>A0A2S6GBQ7</accession>
<name>A0A2S6GBQ7_9PSEU</name>
<dbReference type="PANTHER" id="PTHR36221:SF1">
    <property type="entry name" value="DUF742 DOMAIN-CONTAINING PROTEIN"/>
    <property type="match status" value="1"/>
</dbReference>
<dbReference type="Pfam" id="PF05331">
    <property type="entry name" value="DUF742"/>
    <property type="match status" value="1"/>
</dbReference>
<dbReference type="Proteomes" id="UP000239203">
    <property type="component" value="Unassembled WGS sequence"/>
</dbReference>
<comment type="caution">
    <text evidence="2">The sequence shown here is derived from an EMBL/GenBank/DDBJ whole genome shotgun (WGS) entry which is preliminary data.</text>
</comment>
<protein>
    <submittedName>
        <fullName evidence="2">Uncharacterized protein DUF742</fullName>
    </submittedName>
</protein>
<proteinExistence type="predicted"/>